<dbReference type="SMART" id="SM00027">
    <property type="entry name" value="EH"/>
    <property type="match status" value="2"/>
</dbReference>
<feature type="domain" description="EF-hand" evidence="6">
    <location>
        <begin position="60"/>
        <end position="95"/>
    </location>
</feature>
<dbReference type="InterPro" id="IPR003903">
    <property type="entry name" value="UIM_dom"/>
</dbReference>
<feature type="domain" description="EH" evidence="5">
    <location>
        <begin position="61"/>
        <end position="151"/>
    </location>
</feature>
<dbReference type="AlphaFoldDB" id="W5MT32"/>
<accession>W5MT32</accession>
<reference evidence="7" key="3">
    <citation type="submission" date="2025-09" db="UniProtKB">
        <authorList>
            <consortium name="Ensembl"/>
        </authorList>
    </citation>
    <scope>IDENTIFICATION</scope>
</reference>
<evidence type="ECO:0000313" key="7">
    <source>
        <dbReference type="Ensembl" id="ENSLOCP00000011541.1"/>
    </source>
</evidence>
<dbReference type="GO" id="GO:0005737">
    <property type="term" value="C:cytoplasm"/>
    <property type="evidence" value="ECO:0000318"/>
    <property type="project" value="GO_Central"/>
</dbReference>
<keyword evidence="2" id="KW-0106">Calcium</keyword>
<feature type="coiled-coil region" evidence="3">
    <location>
        <begin position="180"/>
        <end position="312"/>
    </location>
</feature>
<evidence type="ECO:0000259" key="5">
    <source>
        <dbReference type="PROSITE" id="PS50031"/>
    </source>
</evidence>
<dbReference type="PROSITE" id="PS50330">
    <property type="entry name" value="UIM"/>
    <property type="match status" value="2"/>
</dbReference>
<reference evidence="7" key="2">
    <citation type="submission" date="2025-08" db="UniProtKB">
        <authorList>
            <consortium name="Ensembl"/>
        </authorList>
    </citation>
    <scope>IDENTIFICATION</scope>
</reference>
<name>W5MT32_LEPOC</name>
<protein>
    <submittedName>
        <fullName evidence="7">Epidermal growth factor receptor pathway substrate 15</fullName>
    </submittedName>
</protein>
<dbReference type="InterPro" id="IPR018247">
    <property type="entry name" value="EF_Hand_1_Ca_BS"/>
</dbReference>
<feature type="compositionally biased region" description="Basic and acidic residues" evidence="4">
    <location>
        <begin position="690"/>
        <end position="704"/>
    </location>
</feature>
<reference evidence="8" key="1">
    <citation type="submission" date="2011-12" db="EMBL/GenBank/DDBJ databases">
        <title>The Draft Genome of Lepisosteus oculatus.</title>
        <authorList>
            <consortium name="The Broad Institute Genome Assembly &amp; Analysis Group"/>
            <consortium name="Computational R&amp;D Group"/>
            <consortium name="and Sequencing Platform"/>
            <person name="Di Palma F."/>
            <person name="Alfoldi J."/>
            <person name="Johnson J."/>
            <person name="Berlin A."/>
            <person name="Gnerre S."/>
            <person name="Jaffe D."/>
            <person name="MacCallum I."/>
            <person name="Young S."/>
            <person name="Walker B.J."/>
            <person name="Lander E.S."/>
            <person name="Lindblad-Toh K."/>
        </authorList>
    </citation>
    <scope>NUCLEOTIDE SEQUENCE [LARGE SCALE GENOMIC DNA]</scope>
</reference>
<evidence type="ECO:0000256" key="3">
    <source>
        <dbReference type="SAM" id="Coils"/>
    </source>
</evidence>
<dbReference type="InParanoid" id="W5MT32"/>
<keyword evidence="1" id="KW-0479">Metal-binding</keyword>
<dbReference type="Proteomes" id="UP000018468">
    <property type="component" value="Linkage group LG10"/>
</dbReference>
<dbReference type="PANTHER" id="PTHR11216">
    <property type="entry name" value="EH DOMAIN"/>
    <property type="match status" value="1"/>
</dbReference>
<evidence type="ECO:0000313" key="8">
    <source>
        <dbReference type="Proteomes" id="UP000018468"/>
    </source>
</evidence>
<dbReference type="InterPro" id="IPR002048">
    <property type="entry name" value="EF_hand_dom"/>
</dbReference>
<dbReference type="GO" id="GO:0030132">
    <property type="term" value="C:clathrin coat of coated pit"/>
    <property type="evidence" value="ECO:0000318"/>
    <property type="project" value="GO_Central"/>
</dbReference>
<feature type="region of interest" description="Disordered" evidence="4">
    <location>
        <begin position="371"/>
        <end position="555"/>
    </location>
</feature>
<evidence type="ECO:0000256" key="4">
    <source>
        <dbReference type="SAM" id="MobiDB-lite"/>
    </source>
</evidence>
<dbReference type="CDD" id="cd00052">
    <property type="entry name" value="EH"/>
    <property type="match status" value="1"/>
</dbReference>
<dbReference type="Pfam" id="PF12763">
    <property type="entry name" value="EH"/>
    <property type="match status" value="2"/>
</dbReference>
<dbReference type="PROSITE" id="PS50222">
    <property type="entry name" value="EF_HAND_2"/>
    <property type="match status" value="2"/>
</dbReference>
<keyword evidence="3" id="KW-0175">Coiled coil</keyword>
<evidence type="ECO:0000256" key="1">
    <source>
        <dbReference type="ARBA" id="ARBA00022723"/>
    </source>
</evidence>
<organism evidence="7 8">
    <name type="scientific">Lepisosteus oculatus</name>
    <name type="common">Spotted gar</name>
    <dbReference type="NCBI Taxonomy" id="7918"/>
    <lineage>
        <taxon>Eukaryota</taxon>
        <taxon>Metazoa</taxon>
        <taxon>Chordata</taxon>
        <taxon>Craniata</taxon>
        <taxon>Vertebrata</taxon>
        <taxon>Euteleostomi</taxon>
        <taxon>Actinopterygii</taxon>
        <taxon>Neopterygii</taxon>
        <taxon>Holostei</taxon>
        <taxon>Semionotiformes</taxon>
        <taxon>Lepisosteidae</taxon>
        <taxon>Lepisosteus</taxon>
    </lineage>
</organism>
<dbReference type="GO" id="GO:0005509">
    <property type="term" value="F:calcium ion binding"/>
    <property type="evidence" value="ECO:0007669"/>
    <property type="project" value="InterPro"/>
</dbReference>
<dbReference type="InterPro" id="IPR000261">
    <property type="entry name" value="EH_dom"/>
</dbReference>
<feature type="domain" description="EF-hand" evidence="6">
    <location>
        <begin position="1"/>
        <end position="32"/>
    </location>
</feature>
<feature type="domain" description="EH" evidence="5">
    <location>
        <begin position="1"/>
        <end position="53"/>
    </location>
</feature>
<evidence type="ECO:0000256" key="2">
    <source>
        <dbReference type="ARBA" id="ARBA00022837"/>
    </source>
</evidence>
<dbReference type="Gene3D" id="1.10.238.10">
    <property type="entry name" value="EF-hand"/>
    <property type="match status" value="2"/>
</dbReference>
<sequence length="749" mass="83445">VLFQVWELSDIDRDGMLDRDEFAVAMYLVYRALEKEPVPMSLPAPLVPPSKRKKWVVSPADKAKYDDTFMKTDKDKDGLVSGPEVRDIFLKTGLPSATLAKIWELCDTSDAGKLNKEQFALALYLINQKLAKGIDPPQALTPEMLPPSDRLLQQGTLSSLAADFSAIKELDSLSNEIIDLQRSSREKTTVEQEIKEKEESIKQKTSEVQDLQDEVQRESGELQKLQAQRQEIQEVLGKLDQQKEALEEQLGKIRQQCTQESELISKLQTERVDQERKISRYEEELAQAHEQLRQLQLETAQLEEKVEASKAQLSPLEESLHSSQQEVSKVLWAIDYNDSTKRGIPVIGYIGSLSHAFVVQQKLLELKEMERDSRSQTSWRQHLVGPLVNGTSEEEVPKTPEEDPAVLEDIYSSIPSTLKQDTPAENTTEEKEELPEDSPPKPQSLQKRPEPSQSNPSTESGLDFFQSDPFTDNDPFKDDPFTKVDVSDPFGEDPFKGTDPFAADSFFKQPSADPFATADPFSGAPGNPPEADPFSSKMETTLVNDPFAPGGTAVTTGSDPVCNLLCVSLTDPFASVFGSDTFGGGFADFSNLSKSNGSDPFSSDVLSSKNLFQEDRMTSPDVPPALPPKTGTPTRPPPPPPGKRSSISRSESSDSFHRKGSFLSRGSGDSSRSQEEKLQDPFSPSSPRQTLKDPDSFASFDKKYPTEEDMIEWVKRESEREEKERLARLTQQEQEDLELAIALSKSELS</sequence>
<dbReference type="GO" id="GO:0005886">
    <property type="term" value="C:plasma membrane"/>
    <property type="evidence" value="ECO:0000318"/>
    <property type="project" value="GO_Central"/>
</dbReference>
<feature type="compositionally biased region" description="Polar residues" evidence="4">
    <location>
        <begin position="443"/>
        <end position="460"/>
    </location>
</feature>
<dbReference type="SMART" id="SM00054">
    <property type="entry name" value="EFh"/>
    <property type="match status" value="3"/>
</dbReference>
<dbReference type="GO" id="GO:0030674">
    <property type="term" value="F:protein-macromolecule adaptor activity"/>
    <property type="evidence" value="ECO:0000318"/>
    <property type="project" value="GO_Central"/>
</dbReference>
<dbReference type="GO" id="GO:0016197">
    <property type="term" value="P:endosomal transport"/>
    <property type="evidence" value="ECO:0000318"/>
    <property type="project" value="GO_Central"/>
</dbReference>
<dbReference type="Gene3D" id="1.10.287.1490">
    <property type="match status" value="1"/>
</dbReference>
<feature type="compositionally biased region" description="Polar residues" evidence="4">
    <location>
        <begin position="590"/>
        <end position="611"/>
    </location>
</feature>
<feature type="compositionally biased region" description="Basic and acidic residues" evidence="4">
    <location>
        <begin position="474"/>
        <end position="486"/>
    </location>
</feature>
<dbReference type="EMBL" id="AHAT01000023">
    <property type="status" value="NOT_ANNOTATED_CDS"/>
    <property type="molecule type" value="Genomic_DNA"/>
</dbReference>
<dbReference type="Ensembl" id="ENSLOCT00000011558.1">
    <property type="protein sequence ID" value="ENSLOCP00000011541.1"/>
    <property type="gene ID" value="ENSLOCG00000009453.1"/>
</dbReference>
<keyword evidence="8" id="KW-1185">Reference proteome</keyword>
<dbReference type="eggNOG" id="KOG0998">
    <property type="taxonomic scope" value="Eukaryota"/>
</dbReference>
<dbReference type="InterPro" id="IPR011992">
    <property type="entry name" value="EF-hand-dom_pair"/>
</dbReference>
<dbReference type="SUPFAM" id="SSF47473">
    <property type="entry name" value="EF-hand"/>
    <property type="match status" value="2"/>
</dbReference>
<dbReference type="PANTHER" id="PTHR11216:SF54">
    <property type="entry name" value="EPIDERMAL GROWTH FACTOR RECEPTOR SUBSTRATE 15"/>
    <property type="match status" value="1"/>
</dbReference>
<dbReference type="OMA" id="GHFLQTS"/>
<dbReference type="GeneTree" id="ENSGT00940000155751"/>
<proteinExistence type="predicted"/>
<dbReference type="PROSITE" id="PS50031">
    <property type="entry name" value="EH"/>
    <property type="match status" value="2"/>
</dbReference>
<feature type="region of interest" description="Disordered" evidence="4">
    <location>
        <begin position="588"/>
        <end position="704"/>
    </location>
</feature>
<dbReference type="Bgee" id="ENSLOCG00000009453">
    <property type="expression patterns" value="Expressed in brain and 13 other cell types or tissues"/>
</dbReference>
<dbReference type="GO" id="GO:0006897">
    <property type="term" value="P:endocytosis"/>
    <property type="evidence" value="ECO:0000318"/>
    <property type="project" value="GO_Central"/>
</dbReference>
<dbReference type="STRING" id="7918.ENSLOCP00000011541"/>
<dbReference type="FunCoup" id="W5MT32">
    <property type="interactions" value="705"/>
</dbReference>
<dbReference type="PROSITE" id="PS00018">
    <property type="entry name" value="EF_HAND_1"/>
    <property type="match status" value="2"/>
</dbReference>
<evidence type="ECO:0000259" key="6">
    <source>
        <dbReference type="PROSITE" id="PS50222"/>
    </source>
</evidence>